<feature type="transmembrane region" description="Helical" evidence="9">
    <location>
        <begin position="159"/>
        <end position="182"/>
    </location>
</feature>
<feature type="transmembrane region" description="Helical" evidence="9">
    <location>
        <begin position="202"/>
        <end position="222"/>
    </location>
</feature>
<feature type="domain" description="Cation/H+ exchanger transmembrane" evidence="10">
    <location>
        <begin position="12"/>
        <end position="395"/>
    </location>
</feature>
<evidence type="ECO:0000259" key="10">
    <source>
        <dbReference type="Pfam" id="PF00999"/>
    </source>
</evidence>
<feature type="domain" description="RCK N-terminal" evidence="11">
    <location>
        <begin position="413"/>
        <end position="498"/>
    </location>
</feature>
<feature type="transmembrane region" description="Helical" evidence="9">
    <location>
        <begin position="376"/>
        <end position="399"/>
    </location>
</feature>
<feature type="transmembrane region" description="Helical" evidence="9">
    <location>
        <begin position="21"/>
        <end position="40"/>
    </location>
</feature>
<organism evidence="12 13">
    <name type="scientific">Neolewinella maritima</name>
    <dbReference type="NCBI Taxonomy" id="1383882"/>
    <lineage>
        <taxon>Bacteria</taxon>
        <taxon>Pseudomonadati</taxon>
        <taxon>Bacteroidota</taxon>
        <taxon>Saprospiria</taxon>
        <taxon>Saprospirales</taxon>
        <taxon>Lewinellaceae</taxon>
        <taxon>Neolewinella</taxon>
    </lineage>
</organism>
<evidence type="ECO:0000256" key="1">
    <source>
        <dbReference type="ARBA" id="ARBA00004651"/>
    </source>
</evidence>
<keyword evidence="2" id="KW-0813">Transport</keyword>
<proteinExistence type="predicted"/>
<evidence type="ECO:0000256" key="7">
    <source>
        <dbReference type="ARBA" id="ARBA00023065"/>
    </source>
</evidence>
<feature type="transmembrane region" description="Helical" evidence="9">
    <location>
        <begin position="283"/>
        <end position="301"/>
    </location>
</feature>
<reference evidence="12" key="1">
    <citation type="submission" date="2021-12" db="EMBL/GenBank/DDBJ databases">
        <authorList>
            <person name="Rodrigo-Torres L."/>
            <person name="Arahal R. D."/>
            <person name="Lucena T."/>
        </authorList>
    </citation>
    <scope>NUCLEOTIDE SEQUENCE</scope>
    <source>
        <strain evidence="12">CECT 8419</strain>
    </source>
</reference>
<keyword evidence="7" id="KW-0406">Ion transport</keyword>
<keyword evidence="5 9" id="KW-0812">Transmembrane</keyword>
<evidence type="ECO:0000256" key="9">
    <source>
        <dbReference type="SAM" id="Phobius"/>
    </source>
</evidence>
<dbReference type="Gene3D" id="1.20.1530.20">
    <property type="match status" value="1"/>
</dbReference>
<dbReference type="InterPro" id="IPR036291">
    <property type="entry name" value="NAD(P)-bd_dom_sf"/>
</dbReference>
<dbReference type="Proteomes" id="UP000837803">
    <property type="component" value="Unassembled WGS sequence"/>
</dbReference>
<evidence type="ECO:0000256" key="4">
    <source>
        <dbReference type="ARBA" id="ARBA00022475"/>
    </source>
</evidence>
<keyword evidence="8 9" id="KW-0472">Membrane</keyword>
<feature type="transmembrane region" description="Helical" evidence="9">
    <location>
        <begin position="60"/>
        <end position="80"/>
    </location>
</feature>
<feature type="transmembrane region" description="Helical" evidence="9">
    <location>
        <begin position="344"/>
        <end position="364"/>
    </location>
</feature>
<protein>
    <submittedName>
        <fullName evidence="12">K(+)/H(+) antiporter NhaP2</fullName>
    </submittedName>
</protein>
<evidence type="ECO:0000256" key="3">
    <source>
        <dbReference type="ARBA" id="ARBA00022449"/>
    </source>
</evidence>
<evidence type="ECO:0000313" key="13">
    <source>
        <dbReference type="Proteomes" id="UP000837803"/>
    </source>
</evidence>
<evidence type="ECO:0000256" key="5">
    <source>
        <dbReference type="ARBA" id="ARBA00022692"/>
    </source>
</evidence>
<evidence type="ECO:0000259" key="11">
    <source>
        <dbReference type="Pfam" id="PF02254"/>
    </source>
</evidence>
<dbReference type="InterPro" id="IPR003148">
    <property type="entry name" value="RCK_N"/>
</dbReference>
<evidence type="ECO:0000313" key="12">
    <source>
        <dbReference type="EMBL" id="CAH1000578.1"/>
    </source>
</evidence>
<dbReference type="InterPro" id="IPR038770">
    <property type="entry name" value="Na+/solute_symporter_sf"/>
</dbReference>
<keyword evidence="6 9" id="KW-1133">Transmembrane helix</keyword>
<feature type="transmembrane region" description="Helical" evidence="9">
    <location>
        <begin position="229"/>
        <end position="246"/>
    </location>
</feature>
<name>A0ABN8F1G6_9BACT</name>
<dbReference type="Gene3D" id="3.40.50.720">
    <property type="entry name" value="NAD(P)-binding Rossmann-like Domain"/>
    <property type="match status" value="1"/>
</dbReference>
<evidence type="ECO:0000256" key="8">
    <source>
        <dbReference type="ARBA" id="ARBA00023136"/>
    </source>
</evidence>
<dbReference type="Pfam" id="PF02254">
    <property type="entry name" value="TrkA_N"/>
    <property type="match status" value="1"/>
</dbReference>
<dbReference type="EMBL" id="CAKLPZ010000002">
    <property type="protein sequence ID" value="CAH1000578.1"/>
    <property type="molecule type" value="Genomic_DNA"/>
</dbReference>
<keyword evidence="4" id="KW-1003">Cell membrane</keyword>
<feature type="transmembrane region" description="Helical" evidence="9">
    <location>
        <begin position="101"/>
        <end position="121"/>
    </location>
</feature>
<dbReference type="SUPFAM" id="SSF51735">
    <property type="entry name" value="NAD(P)-binding Rossmann-fold domains"/>
    <property type="match status" value="1"/>
</dbReference>
<feature type="transmembrane region" description="Helical" evidence="9">
    <location>
        <begin position="127"/>
        <end position="147"/>
    </location>
</feature>
<evidence type="ECO:0000256" key="6">
    <source>
        <dbReference type="ARBA" id="ARBA00022989"/>
    </source>
</evidence>
<dbReference type="InterPro" id="IPR006153">
    <property type="entry name" value="Cation/H_exchanger_TM"/>
</dbReference>
<comment type="subcellular location">
    <subcellularLocation>
        <location evidence="1">Cell membrane</location>
        <topology evidence="1">Multi-pass membrane protein</topology>
    </subcellularLocation>
</comment>
<dbReference type="PANTHER" id="PTHR32507">
    <property type="entry name" value="NA(+)/H(+) ANTIPORTER 1"/>
    <property type="match status" value="1"/>
</dbReference>
<sequence length="619" mass="67825">MYEIGGLIIIGVVAQWIAWRLRVPAILPLILAGILIGPGWEWYSGHRLVSPRFDSEAGTGLFPGNLLYSFVSLSIGLILFEGGLTLRLREIRGLADSIFRLTTYGAFTTTVVAGLAAHFVMGLNWQIAFLFSTLIVVTGPTVIAPIMRQINVKRQVATVLKWESIVIDPVGAFLAVLFYNFIVAYYDPQATIYEALVKFVQSGLVGIGLGFVFGHILFILISRLYIPKFLLNIFTLGAVVGAFLVSDSIAHESGLLTTVVMGAYLANRDVPFLDDILDFKESLTLLLISLLFILLSANMTVEQITLVLTKESLFVFLIVVVLARPLGVFWSLRSSELTWRDKAFISWVGPRGIVAAGVASLFGIELAKEGIADAEYITPLVFLIVLGTVLLNATLAGLVARKLKVSLPKGSSVLIFGASEGARQLANSLQESGRDVTLVTPNRAAADVAEEDNLTAITIPIDADLDRHMDLSDIGYILALTGSDEDNFYLLNTYRSREGIRGAFRLVTRKEIQAQRFNDEALFGHYASYLLFNRAARNFGEVQALEIDDPKQIGSLLAQLRQEKAIPLYLRCAEYGDITFITANEGTLSVTTGDTLYFLGEPLTQTSPPTGQKERKIEA</sequence>
<keyword evidence="3" id="KW-0050">Antiport</keyword>
<dbReference type="PANTHER" id="PTHR32507:SF0">
    <property type="entry name" value="NA(+)_H(+) ANTIPORTER 2-RELATED"/>
    <property type="match status" value="1"/>
</dbReference>
<comment type="caution">
    <text evidence="12">The sequence shown here is derived from an EMBL/GenBank/DDBJ whole genome shotgun (WGS) entry which is preliminary data.</text>
</comment>
<gene>
    <name evidence="12" type="primary">nhaP2_1</name>
    <name evidence="12" type="ORF">LEM8419_01712</name>
</gene>
<feature type="transmembrane region" description="Helical" evidence="9">
    <location>
        <begin position="313"/>
        <end position="332"/>
    </location>
</feature>
<accession>A0ABN8F1G6</accession>
<evidence type="ECO:0000256" key="2">
    <source>
        <dbReference type="ARBA" id="ARBA00022448"/>
    </source>
</evidence>
<keyword evidence="13" id="KW-1185">Reference proteome</keyword>
<dbReference type="RefSeq" id="WP_238750616.1">
    <property type="nucleotide sequence ID" value="NZ_CAKLPZ010000002.1"/>
</dbReference>
<dbReference type="Pfam" id="PF00999">
    <property type="entry name" value="Na_H_Exchanger"/>
    <property type="match status" value="1"/>
</dbReference>